<name>F8L3Z9_SIMNZ</name>
<dbReference type="Proteomes" id="UP000000496">
    <property type="component" value="Chromosome gsn.131"/>
</dbReference>
<dbReference type="EMBL" id="FR872582">
    <property type="protein sequence ID" value="CCB90029.1"/>
    <property type="molecule type" value="Genomic_DNA"/>
</dbReference>
<reference key="1">
    <citation type="journal article" date="2011" name="Mol. Biol. Evol.">
        <title>Unity in variety -- the pan-genome of the Chlamydiae.</title>
        <authorList>
            <person name="Collingro A."/>
            <person name="Tischler P."/>
            <person name="Weinmaier T."/>
            <person name="Penz T."/>
            <person name="Heinz E."/>
            <person name="Brunham R.C."/>
            <person name="Read T.D."/>
            <person name="Bavoil P.M."/>
            <person name="Sachse K."/>
            <person name="Kahane S."/>
            <person name="Friedman M.G."/>
            <person name="Rattei T."/>
            <person name="Myers G.S.A."/>
            <person name="Horn M."/>
        </authorList>
    </citation>
    <scope>NUCLEOTIDE SEQUENCE</scope>
    <source>
        <strain>Z</strain>
    </source>
</reference>
<evidence type="ECO:0000313" key="1">
    <source>
        <dbReference type="EMBL" id="CCB90029.1"/>
    </source>
</evidence>
<dbReference type="KEGG" id="sng:SNE_A21520"/>
<gene>
    <name evidence="1" type="ordered locus">SNE_A21520</name>
</gene>
<proteinExistence type="predicted"/>
<protein>
    <submittedName>
        <fullName evidence="1">Uncharacterized protein</fullName>
    </submittedName>
</protein>
<dbReference type="AlphaFoldDB" id="F8L3Z9"/>
<sequence length="98" mass="10975">MLAFRPLASNIERHVLFSGARYFSSRAPNENLPLWNRVSNLGIGFLQKRLNLEVVSYKPWAGPKGVINPKAAEMYARAEAAATRRKIDEAMEVQASSK</sequence>
<reference evidence="1 2" key="2">
    <citation type="journal article" date="2011" name="Mol. Biol. Evol.">
        <title>Unity in variety--the pan-genome of the Chlamydiae.</title>
        <authorList>
            <person name="Collingro A."/>
            <person name="Tischler P."/>
            <person name="Weinmaier T."/>
            <person name="Penz T."/>
            <person name="Heinz E."/>
            <person name="Brunham R.C."/>
            <person name="Read T.D."/>
            <person name="Bavoil P.M."/>
            <person name="Sachse K."/>
            <person name="Kahane S."/>
            <person name="Friedman M.G."/>
            <person name="Rattei T."/>
            <person name="Myers G.S."/>
            <person name="Horn M."/>
        </authorList>
    </citation>
    <scope>NUCLEOTIDE SEQUENCE [LARGE SCALE GENOMIC DNA]</scope>
    <source>
        <strain evidence="2">ATCC VR-1471 / Z</strain>
    </source>
</reference>
<keyword evidence="2" id="KW-1185">Reference proteome</keyword>
<dbReference type="HOGENOM" id="CLU_2332125_0_0_0"/>
<evidence type="ECO:0000313" key="2">
    <source>
        <dbReference type="Proteomes" id="UP000000496"/>
    </source>
</evidence>
<dbReference type="RefSeq" id="WP_013944495.1">
    <property type="nucleotide sequence ID" value="NC_015713.1"/>
</dbReference>
<accession>F8L3Z9</accession>
<organism evidence="1 2">
    <name type="scientific">Simkania negevensis (strain ATCC VR-1471 / DSM 27360 / Z)</name>
    <dbReference type="NCBI Taxonomy" id="331113"/>
    <lineage>
        <taxon>Bacteria</taxon>
        <taxon>Pseudomonadati</taxon>
        <taxon>Chlamydiota</taxon>
        <taxon>Chlamydiia</taxon>
        <taxon>Parachlamydiales</taxon>
        <taxon>Simkaniaceae</taxon>
        <taxon>Simkania</taxon>
    </lineage>
</organism>